<organism evidence="2 3">
    <name type="scientific">Sphaerochaeta pleomorpha (strain ATCC BAA-1885 / DSM 22778 / Grapes)</name>
    <dbReference type="NCBI Taxonomy" id="158190"/>
    <lineage>
        <taxon>Bacteria</taxon>
        <taxon>Pseudomonadati</taxon>
        <taxon>Spirochaetota</taxon>
        <taxon>Spirochaetia</taxon>
        <taxon>Spirochaetales</taxon>
        <taxon>Sphaerochaetaceae</taxon>
        <taxon>Sphaerochaeta</taxon>
    </lineage>
</organism>
<evidence type="ECO:0000259" key="1">
    <source>
        <dbReference type="Pfam" id="PF13649"/>
    </source>
</evidence>
<reference evidence="2 3" key="1">
    <citation type="submission" date="2011-11" db="EMBL/GenBank/DDBJ databases">
        <title>Complete sequence of Spirochaeta sp. grapes.</title>
        <authorList>
            <consortium name="US DOE Joint Genome Institute"/>
            <person name="Lucas S."/>
            <person name="Han J."/>
            <person name="Lapidus A."/>
            <person name="Cheng J.-F."/>
            <person name="Goodwin L."/>
            <person name="Pitluck S."/>
            <person name="Peters L."/>
            <person name="Ovchinnikova G."/>
            <person name="Munk A.C."/>
            <person name="Detter J.C."/>
            <person name="Han C."/>
            <person name="Tapia R."/>
            <person name="Land M."/>
            <person name="Hauser L."/>
            <person name="Kyrpides N."/>
            <person name="Ivanova N."/>
            <person name="Pagani I."/>
            <person name="Ritalahtilisa K."/>
            <person name="Loeffler F."/>
            <person name="Woyke T."/>
        </authorList>
    </citation>
    <scope>NUCLEOTIDE SEQUENCE [LARGE SCALE GENOMIC DNA]</scope>
    <source>
        <strain evidence="3">ATCC BAA-1885 / DSM 22778 / Grapes</strain>
    </source>
</reference>
<dbReference type="SUPFAM" id="SSF53335">
    <property type="entry name" value="S-adenosyl-L-methionine-dependent methyltransferases"/>
    <property type="match status" value="1"/>
</dbReference>
<dbReference type="Proteomes" id="UP000005632">
    <property type="component" value="Chromosome"/>
</dbReference>
<dbReference type="InterPro" id="IPR041698">
    <property type="entry name" value="Methyltransf_25"/>
</dbReference>
<dbReference type="eggNOG" id="COG4106">
    <property type="taxonomic scope" value="Bacteria"/>
</dbReference>
<name>G8QVD8_SPHPG</name>
<dbReference type="InterPro" id="IPR029063">
    <property type="entry name" value="SAM-dependent_MTases_sf"/>
</dbReference>
<keyword evidence="2" id="KW-0808">Transferase</keyword>
<sequence length="188" mass="21938">MGYYDDVSNVERYLQMAEGYDGRNLVERLEAYLPLGSSVLELGMGPGKDLDLLREKFTVTGSDTSKVFIERYLKKHPTSDVLLLDALTLKTDRQFDAIYSNKVMHHLRLEQMKVSFQRQQQVLHPNGIALHSFWYGHRIEDLDGLLFYQVTETELEAMVANKFEILEMKRYTEIEENDSLYGIFRCLK</sequence>
<feature type="domain" description="Methyltransferase" evidence="1">
    <location>
        <begin position="39"/>
        <end position="127"/>
    </location>
</feature>
<dbReference type="Pfam" id="PF13649">
    <property type="entry name" value="Methyltransf_25"/>
    <property type="match status" value="1"/>
</dbReference>
<evidence type="ECO:0000313" key="3">
    <source>
        <dbReference type="Proteomes" id="UP000005632"/>
    </source>
</evidence>
<accession>G8QVD8</accession>
<keyword evidence="3" id="KW-1185">Reference proteome</keyword>
<dbReference type="HOGENOM" id="CLU_1445358_0_0_12"/>
<gene>
    <name evidence="2" type="ordered locus">SpiGrapes_2695</name>
</gene>
<dbReference type="RefSeq" id="WP_014271293.1">
    <property type="nucleotide sequence ID" value="NC_016633.1"/>
</dbReference>
<proteinExistence type="predicted"/>
<dbReference type="OrthoDB" id="9789123at2"/>
<evidence type="ECO:0000313" key="2">
    <source>
        <dbReference type="EMBL" id="AEV30453.1"/>
    </source>
</evidence>
<protein>
    <submittedName>
        <fullName evidence="2">Methyltransferase family protein</fullName>
    </submittedName>
</protein>
<dbReference type="CDD" id="cd02440">
    <property type="entry name" value="AdoMet_MTases"/>
    <property type="match status" value="1"/>
</dbReference>
<dbReference type="Gene3D" id="3.40.50.150">
    <property type="entry name" value="Vaccinia Virus protein VP39"/>
    <property type="match status" value="1"/>
</dbReference>
<dbReference type="GO" id="GO:0008168">
    <property type="term" value="F:methyltransferase activity"/>
    <property type="evidence" value="ECO:0007669"/>
    <property type="project" value="UniProtKB-KW"/>
</dbReference>
<dbReference type="EMBL" id="CP003155">
    <property type="protein sequence ID" value="AEV30453.1"/>
    <property type="molecule type" value="Genomic_DNA"/>
</dbReference>
<dbReference type="AlphaFoldDB" id="G8QVD8"/>
<dbReference type="GO" id="GO:0032259">
    <property type="term" value="P:methylation"/>
    <property type="evidence" value="ECO:0007669"/>
    <property type="project" value="UniProtKB-KW"/>
</dbReference>
<dbReference type="KEGG" id="sgp:SpiGrapes_2695"/>
<keyword evidence="2" id="KW-0489">Methyltransferase</keyword>